<evidence type="ECO:0000259" key="1">
    <source>
        <dbReference type="Pfam" id="PF13380"/>
    </source>
</evidence>
<dbReference type="Pfam" id="PF13380">
    <property type="entry name" value="CoA_binding_2"/>
    <property type="match status" value="1"/>
</dbReference>
<feature type="domain" description="CoA-binding" evidence="1">
    <location>
        <begin position="14"/>
        <end position="120"/>
    </location>
</feature>
<evidence type="ECO:0000313" key="2">
    <source>
        <dbReference type="EMBL" id="KAG0263536.1"/>
    </source>
</evidence>
<sequence>MEATIKQWFDRTAKFAVVGARSRPELFGNSVIRFYIEQEMSVVPICDQEDTIEGLATVPDLASLPGSPQDYRLSIVLDPSETRAVLEEAHRLGIRQIWLEPGVDSPEALAYADQVGLPIIAGEYSVLLEGLMYA</sequence>
<comment type="caution">
    <text evidence="2">The sequence shown here is derived from an EMBL/GenBank/DDBJ whole genome shotgun (WGS) entry which is preliminary data.</text>
</comment>
<proteinExistence type="predicted"/>
<dbReference type="SUPFAM" id="SSF51735">
    <property type="entry name" value="NAD(P)-binding Rossmann-fold domains"/>
    <property type="match status" value="1"/>
</dbReference>
<protein>
    <recommendedName>
        <fullName evidence="1">CoA-binding domain-containing protein</fullName>
    </recommendedName>
</protein>
<gene>
    <name evidence="2" type="ORF">DFQ27_001696</name>
</gene>
<reference evidence="2" key="1">
    <citation type="journal article" date="2020" name="Fungal Divers.">
        <title>Resolving the Mortierellaceae phylogeny through synthesis of multi-gene phylogenetics and phylogenomics.</title>
        <authorList>
            <person name="Vandepol N."/>
            <person name="Liber J."/>
            <person name="Desiro A."/>
            <person name="Na H."/>
            <person name="Kennedy M."/>
            <person name="Barry K."/>
            <person name="Grigoriev I.V."/>
            <person name="Miller A.N."/>
            <person name="O'Donnell K."/>
            <person name="Stajich J.E."/>
            <person name="Bonito G."/>
        </authorList>
    </citation>
    <scope>NUCLEOTIDE SEQUENCE</scope>
    <source>
        <strain evidence="2">BC1065</strain>
    </source>
</reference>
<dbReference type="Proteomes" id="UP000807716">
    <property type="component" value="Unassembled WGS sequence"/>
</dbReference>
<name>A0A9P6QBJ9_9FUNG</name>
<dbReference type="InterPro" id="IPR036291">
    <property type="entry name" value="NAD(P)-bd_dom_sf"/>
</dbReference>
<dbReference type="InterPro" id="IPR003781">
    <property type="entry name" value="CoA-bd"/>
</dbReference>
<dbReference type="AlphaFoldDB" id="A0A9P6QBJ9"/>
<accession>A0A9P6QBJ9</accession>
<dbReference type="OrthoDB" id="5138418at2759"/>
<organism evidence="2 3">
    <name type="scientific">Actinomortierella ambigua</name>
    <dbReference type="NCBI Taxonomy" id="1343610"/>
    <lineage>
        <taxon>Eukaryota</taxon>
        <taxon>Fungi</taxon>
        <taxon>Fungi incertae sedis</taxon>
        <taxon>Mucoromycota</taxon>
        <taxon>Mortierellomycotina</taxon>
        <taxon>Mortierellomycetes</taxon>
        <taxon>Mortierellales</taxon>
        <taxon>Mortierellaceae</taxon>
        <taxon>Actinomortierella</taxon>
    </lineage>
</organism>
<dbReference type="EMBL" id="JAAAJB010000159">
    <property type="protein sequence ID" value="KAG0263536.1"/>
    <property type="molecule type" value="Genomic_DNA"/>
</dbReference>
<dbReference type="PANTHER" id="PTHR33303">
    <property type="entry name" value="CYTOPLASMIC PROTEIN-RELATED"/>
    <property type="match status" value="1"/>
</dbReference>
<dbReference type="PANTHER" id="PTHR33303:SF2">
    <property type="entry name" value="COA-BINDING DOMAIN-CONTAINING PROTEIN"/>
    <property type="match status" value="1"/>
</dbReference>
<dbReference type="Gene3D" id="3.40.50.720">
    <property type="entry name" value="NAD(P)-binding Rossmann-like Domain"/>
    <property type="match status" value="1"/>
</dbReference>
<evidence type="ECO:0000313" key="3">
    <source>
        <dbReference type="Proteomes" id="UP000807716"/>
    </source>
</evidence>
<keyword evidence="3" id="KW-1185">Reference proteome</keyword>